<dbReference type="SUPFAM" id="SSF51197">
    <property type="entry name" value="Clavaminate synthase-like"/>
    <property type="match status" value="1"/>
</dbReference>
<feature type="non-terminal residue" evidence="1">
    <location>
        <position position="170"/>
    </location>
</feature>
<dbReference type="InterPro" id="IPR008775">
    <property type="entry name" value="Phytyl_CoA_dOase-like"/>
</dbReference>
<dbReference type="AlphaFoldDB" id="A0A382Z5Z9"/>
<organism evidence="1">
    <name type="scientific">marine metagenome</name>
    <dbReference type="NCBI Taxonomy" id="408172"/>
    <lineage>
        <taxon>unclassified sequences</taxon>
        <taxon>metagenomes</taxon>
        <taxon>ecological metagenomes</taxon>
    </lineage>
</organism>
<accession>A0A382Z5Z9</accession>
<gene>
    <name evidence="1" type="ORF">METZ01_LOCUS443574</name>
</gene>
<sequence>MRVDRDRFLEEGYLVVQEVVPPDQLDEVRAAYEILVDRQRETWVSQRKPDDPPGGAWETSSQPRLALSGVGLSDAIDGRTAAAVEMWLGERAQGVSEQLLAVEDAAVTEMMLMCNPRRDHGPAVWHRDMYPPYCAPLQGYVDDISEMGPRYIQWNISLYDDDVLWVIPGS</sequence>
<dbReference type="Gene3D" id="2.60.120.620">
    <property type="entry name" value="q2cbj1_9rhob like domain"/>
    <property type="match status" value="1"/>
</dbReference>
<evidence type="ECO:0008006" key="2">
    <source>
        <dbReference type="Google" id="ProtNLM"/>
    </source>
</evidence>
<reference evidence="1" key="1">
    <citation type="submission" date="2018-05" db="EMBL/GenBank/DDBJ databases">
        <authorList>
            <person name="Lanie J.A."/>
            <person name="Ng W.-L."/>
            <person name="Kazmierczak K.M."/>
            <person name="Andrzejewski T.M."/>
            <person name="Davidsen T.M."/>
            <person name="Wayne K.J."/>
            <person name="Tettelin H."/>
            <person name="Glass J.I."/>
            <person name="Rusch D."/>
            <person name="Podicherti R."/>
            <person name="Tsui H.-C.T."/>
            <person name="Winkler M.E."/>
        </authorList>
    </citation>
    <scope>NUCLEOTIDE SEQUENCE</scope>
</reference>
<dbReference type="EMBL" id="UINC01181163">
    <property type="protein sequence ID" value="SVD90720.1"/>
    <property type="molecule type" value="Genomic_DNA"/>
</dbReference>
<dbReference type="Pfam" id="PF05721">
    <property type="entry name" value="PhyH"/>
    <property type="match status" value="1"/>
</dbReference>
<proteinExistence type="predicted"/>
<evidence type="ECO:0000313" key="1">
    <source>
        <dbReference type="EMBL" id="SVD90720.1"/>
    </source>
</evidence>
<protein>
    <recommendedName>
        <fullName evidence="2">Phytanoyl-CoA dioxygenase</fullName>
    </recommendedName>
</protein>
<name>A0A382Z5Z9_9ZZZZ</name>